<dbReference type="GO" id="GO:0005975">
    <property type="term" value="P:carbohydrate metabolic process"/>
    <property type="evidence" value="ECO:0007669"/>
    <property type="project" value="InterPro"/>
</dbReference>
<dbReference type="AlphaFoldDB" id="A0A6M0Q819"/>
<gene>
    <name evidence="4 6" type="primary">nagB</name>
    <name evidence="6" type="ORF">G4D63_11815</name>
</gene>
<keyword evidence="3 4" id="KW-0119">Carbohydrate metabolism</keyword>
<dbReference type="CDD" id="cd01399">
    <property type="entry name" value="GlcN6P_deaminase"/>
    <property type="match status" value="1"/>
</dbReference>
<dbReference type="InterPro" id="IPR037171">
    <property type="entry name" value="NagB/RpiA_transferase-like"/>
</dbReference>
<feature type="active site" description="For ring-opening step" evidence="4">
    <location>
        <position position="143"/>
    </location>
</feature>
<dbReference type="HAMAP" id="MF_01241">
    <property type="entry name" value="GlcN6P_deamin"/>
    <property type="match status" value="1"/>
</dbReference>
<dbReference type="EMBL" id="JAAIWM010000003">
    <property type="protein sequence ID" value="NEY72413.1"/>
    <property type="molecule type" value="Genomic_DNA"/>
</dbReference>
<dbReference type="PANTHER" id="PTHR11280:SF5">
    <property type="entry name" value="GLUCOSAMINE-6-PHOSPHATE ISOMERASE"/>
    <property type="match status" value="1"/>
</dbReference>
<dbReference type="InterPro" id="IPR006148">
    <property type="entry name" value="Glc/Gal-6P_isomerase"/>
</dbReference>
<feature type="active site" description="For ring-opening step" evidence="4">
    <location>
        <position position="136"/>
    </location>
</feature>
<dbReference type="EC" id="3.5.99.6" evidence="4"/>
<dbReference type="GO" id="GO:0005737">
    <property type="term" value="C:cytoplasm"/>
    <property type="evidence" value="ECO:0007669"/>
    <property type="project" value="TreeGrafter"/>
</dbReference>
<evidence type="ECO:0000256" key="3">
    <source>
        <dbReference type="ARBA" id="ARBA00023277"/>
    </source>
</evidence>
<evidence type="ECO:0000256" key="4">
    <source>
        <dbReference type="HAMAP-Rule" id="MF_01241"/>
    </source>
</evidence>
<evidence type="ECO:0000313" key="7">
    <source>
        <dbReference type="Proteomes" id="UP000481043"/>
    </source>
</evidence>
<keyword evidence="7" id="KW-1185">Reference proteome</keyword>
<evidence type="ECO:0000313" key="6">
    <source>
        <dbReference type="EMBL" id="NEY72413.1"/>
    </source>
</evidence>
<comment type="similarity">
    <text evidence="4">Belongs to the glucosamine/galactosamine-6-phosphate isomerase family. NagB subfamily.</text>
</comment>
<feature type="domain" description="Glucosamine/galactosamine-6-phosphate isomerase" evidence="5">
    <location>
        <begin position="12"/>
        <end position="226"/>
    </location>
</feature>
<dbReference type="Gene3D" id="3.40.50.1360">
    <property type="match status" value="1"/>
</dbReference>
<dbReference type="GO" id="GO:0019262">
    <property type="term" value="P:N-acetylneuraminate catabolic process"/>
    <property type="evidence" value="ECO:0007669"/>
    <property type="project" value="UniProtKB-UniRule"/>
</dbReference>
<feature type="active site" description="Proton acceptor; for enolization step" evidence="4">
    <location>
        <position position="67"/>
    </location>
</feature>
<dbReference type="UniPathway" id="UPA00629">
    <property type="reaction ID" value="UER00684"/>
</dbReference>
<dbReference type="NCBIfam" id="TIGR00502">
    <property type="entry name" value="nagB"/>
    <property type="match status" value="1"/>
</dbReference>
<dbReference type="GO" id="GO:0004342">
    <property type="term" value="F:glucosamine-6-phosphate deaminase activity"/>
    <property type="evidence" value="ECO:0007669"/>
    <property type="project" value="UniProtKB-UniRule"/>
</dbReference>
<dbReference type="SUPFAM" id="SSF100950">
    <property type="entry name" value="NagB/RpiA/CoA transferase-like"/>
    <property type="match status" value="1"/>
</dbReference>
<dbReference type="Pfam" id="PF01182">
    <property type="entry name" value="Glucosamine_iso"/>
    <property type="match status" value="1"/>
</dbReference>
<dbReference type="PROSITE" id="PS01161">
    <property type="entry name" value="GLC_GALNAC_ISOMERASE"/>
    <property type="match status" value="1"/>
</dbReference>
<reference evidence="6 7" key="1">
    <citation type="submission" date="2020-02" db="EMBL/GenBank/DDBJ databases">
        <title>Bacillus aquiflavi sp. nov., isolated from yellow water of strong flavor Chinese baijiu in Yibin region of China.</title>
        <authorList>
            <person name="Xie J."/>
        </authorList>
    </citation>
    <scope>NUCLEOTIDE SEQUENCE [LARGE SCALE GENOMIC DNA]</scope>
    <source>
        <strain evidence="6 7">SA4</strain>
    </source>
</reference>
<accession>A0A6M0Q819</accession>
<evidence type="ECO:0000256" key="1">
    <source>
        <dbReference type="ARBA" id="ARBA00000644"/>
    </source>
</evidence>
<feature type="active site" description="Proton acceptor; for ring-opening step" evidence="4">
    <location>
        <position position="138"/>
    </location>
</feature>
<protein>
    <recommendedName>
        <fullName evidence="4">Glucosamine-6-phosphate deaminase</fullName>
        <ecNumber evidence="4">3.5.99.6</ecNumber>
    </recommendedName>
    <alternativeName>
        <fullName evidence="4">GlcN6P deaminase</fullName>
        <shortName evidence="4">GNPDA</shortName>
    </alternativeName>
    <alternativeName>
        <fullName evidence="4">Glucosamine-6-phosphate isomerase</fullName>
    </alternativeName>
</protein>
<evidence type="ECO:0000256" key="2">
    <source>
        <dbReference type="ARBA" id="ARBA00022801"/>
    </source>
</evidence>
<evidence type="ECO:0000259" key="5">
    <source>
        <dbReference type="Pfam" id="PF01182"/>
    </source>
</evidence>
<keyword evidence="2 4" id="KW-0378">Hydrolase</keyword>
<dbReference type="GO" id="GO:0006043">
    <property type="term" value="P:glucosamine catabolic process"/>
    <property type="evidence" value="ECO:0007669"/>
    <property type="project" value="TreeGrafter"/>
</dbReference>
<name>A0A6M0Q819_9BACI</name>
<comment type="pathway">
    <text evidence="4">Amino-sugar metabolism; N-acetylneuraminate degradation; D-fructose 6-phosphate from N-acetylneuraminate: step 5/5.</text>
</comment>
<dbReference type="GO" id="GO:0042802">
    <property type="term" value="F:identical protein binding"/>
    <property type="evidence" value="ECO:0007669"/>
    <property type="project" value="TreeGrafter"/>
</dbReference>
<organism evidence="6 7">
    <name type="scientific">Bacillus mesophilus</name>
    <dbReference type="NCBI Taxonomy" id="1808955"/>
    <lineage>
        <taxon>Bacteria</taxon>
        <taxon>Bacillati</taxon>
        <taxon>Bacillota</taxon>
        <taxon>Bacilli</taxon>
        <taxon>Bacillales</taxon>
        <taxon>Bacillaceae</taxon>
        <taxon>Bacillus</taxon>
    </lineage>
</organism>
<comment type="caution">
    <text evidence="4">Lacks conserved residue(s) required for the propagation of feature annotation.</text>
</comment>
<dbReference type="GO" id="GO:0006046">
    <property type="term" value="P:N-acetylglucosamine catabolic process"/>
    <property type="evidence" value="ECO:0007669"/>
    <property type="project" value="UniProtKB-UniRule"/>
</dbReference>
<comment type="caution">
    <text evidence="6">The sequence shown here is derived from an EMBL/GenBank/DDBJ whole genome shotgun (WGS) entry which is preliminary data.</text>
</comment>
<dbReference type="InterPro" id="IPR004547">
    <property type="entry name" value="Glucosamine6P_isomerase"/>
</dbReference>
<dbReference type="RefSeq" id="WP_163179857.1">
    <property type="nucleotide sequence ID" value="NZ_JAAIWM010000003.1"/>
</dbReference>
<dbReference type="InterPro" id="IPR018321">
    <property type="entry name" value="Glucosamine6P_isomerase_CS"/>
</dbReference>
<sequence>MRMFVEKSKLEMSKKAAQIIIEEVKRNPSITLGLATGSTPIETYQRLIEDHQQNQTTYKNVKSFNLDEYVGISRQDQNSYYSFMRKHLFNFIDIEEGNTNIPNGMTTDKEEECNRYENFIKQNGGIDLQILGIGQNGHIGFNEPHTSFESRTHIVDLTESTRIANSRYFQSLEDVPKQAITMGIQTIMEAKQILLLISGEKKAQALHELLHGEIREEVPATILRNHPNLTIIADEDAMVVLGKSGVGLG</sequence>
<comment type="function">
    <text evidence="4">Catalyzes the reversible isomerization-deamination of glucosamine 6-phosphate (GlcN6P) to form fructose 6-phosphate (Fru6P) and ammonium ion.</text>
</comment>
<dbReference type="PANTHER" id="PTHR11280">
    <property type="entry name" value="GLUCOSAMINE-6-PHOSPHATE ISOMERASE"/>
    <property type="match status" value="1"/>
</dbReference>
<dbReference type="FunFam" id="3.40.50.1360:FF:000003">
    <property type="entry name" value="Glucosamine-6-phosphate deaminase"/>
    <property type="match status" value="1"/>
</dbReference>
<comment type="catalytic activity">
    <reaction evidence="1 4">
        <text>alpha-D-glucosamine 6-phosphate + H2O = beta-D-fructose 6-phosphate + NH4(+)</text>
        <dbReference type="Rhea" id="RHEA:12172"/>
        <dbReference type="ChEBI" id="CHEBI:15377"/>
        <dbReference type="ChEBI" id="CHEBI:28938"/>
        <dbReference type="ChEBI" id="CHEBI:57634"/>
        <dbReference type="ChEBI" id="CHEBI:75989"/>
        <dbReference type="EC" id="3.5.99.6"/>
    </reaction>
</comment>
<proteinExistence type="inferred from homology"/>
<dbReference type="Proteomes" id="UP000481043">
    <property type="component" value="Unassembled WGS sequence"/>
</dbReference>